<dbReference type="EMBL" id="CABIJS010000708">
    <property type="protein sequence ID" value="VUZ56716.1"/>
    <property type="molecule type" value="Genomic_DNA"/>
</dbReference>
<reference evidence="1 2" key="1">
    <citation type="submission" date="2019-07" db="EMBL/GenBank/DDBJ databases">
        <authorList>
            <person name="Jastrzebski P J."/>
            <person name="Paukszto L."/>
            <person name="Jastrzebski P J."/>
        </authorList>
    </citation>
    <scope>NUCLEOTIDE SEQUENCE [LARGE SCALE GENOMIC DNA]</scope>
    <source>
        <strain evidence="1 2">WMS-il1</strain>
    </source>
</reference>
<dbReference type="Proteomes" id="UP000321570">
    <property type="component" value="Unassembled WGS sequence"/>
</dbReference>
<evidence type="ECO:0000313" key="1">
    <source>
        <dbReference type="EMBL" id="VUZ56716.1"/>
    </source>
</evidence>
<protein>
    <submittedName>
        <fullName evidence="1">Uncharacterized protein</fullName>
    </submittedName>
</protein>
<name>A0A564ZBA6_HYMDI</name>
<sequence>GPGLLESSIPKLGPDNRVLQICELHHDSEADHTFNNWFDKSKGMFRKDLTDITEEERTRSLLRRPGIAELKKSERYISLKGWMISNPRK</sequence>
<dbReference type="AlphaFoldDB" id="A0A564ZBA6"/>
<organism evidence="1 2">
    <name type="scientific">Hymenolepis diminuta</name>
    <name type="common">Rat tapeworm</name>
    <dbReference type="NCBI Taxonomy" id="6216"/>
    <lineage>
        <taxon>Eukaryota</taxon>
        <taxon>Metazoa</taxon>
        <taxon>Spiralia</taxon>
        <taxon>Lophotrochozoa</taxon>
        <taxon>Platyhelminthes</taxon>
        <taxon>Cestoda</taxon>
        <taxon>Eucestoda</taxon>
        <taxon>Cyclophyllidea</taxon>
        <taxon>Hymenolepididae</taxon>
        <taxon>Hymenolepis</taxon>
    </lineage>
</organism>
<evidence type="ECO:0000313" key="2">
    <source>
        <dbReference type="Proteomes" id="UP000321570"/>
    </source>
</evidence>
<feature type="non-terminal residue" evidence="1">
    <location>
        <position position="1"/>
    </location>
</feature>
<keyword evidence="2" id="KW-1185">Reference proteome</keyword>
<proteinExistence type="predicted"/>
<gene>
    <name evidence="1" type="ORF">WMSIL1_LOCUS14337</name>
</gene>
<accession>A0A564ZBA6</accession>